<dbReference type="CDD" id="cd13589">
    <property type="entry name" value="PBP2_polyamine_RpCGA009"/>
    <property type="match status" value="1"/>
</dbReference>
<evidence type="ECO:0000313" key="5">
    <source>
        <dbReference type="Proteomes" id="UP000199184"/>
    </source>
</evidence>
<feature type="chain" id="PRO_5008686951" evidence="3">
    <location>
        <begin position="23"/>
        <end position="352"/>
    </location>
</feature>
<dbReference type="EMBL" id="FMAI01000060">
    <property type="protein sequence ID" value="SCB55905.1"/>
    <property type="molecule type" value="Genomic_DNA"/>
</dbReference>
<reference evidence="5" key="1">
    <citation type="submission" date="2016-08" db="EMBL/GenBank/DDBJ databases">
        <authorList>
            <person name="Varghese N."/>
            <person name="Submissions Spin"/>
        </authorList>
    </citation>
    <scope>NUCLEOTIDE SEQUENCE [LARGE SCALE GENOMIC DNA]</scope>
    <source>
        <strain evidence="5">ERR11</strain>
    </source>
</reference>
<dbReference type="AlphaFoldDB" id="A0A1C3XUM0"/>
<sequence>MRKTLMVALAVFGQAAGTLASAKLAFAGDQLTIVSWGGALQASLRKAVFEPFTKASGIKITEGEYSGEIAKVRAMVDSKTVSWDVLDASGTTAWTMCAQGLLETIDWKKLSLDRAKFGDVGKYDCGVPVQVSAVIVAYDKDKLPNGPKSISDLFDTKKFPGKRGLSKGPVPNLEWALVADGVPINDVYKVLRTPEGVDRAFRKLDTIKKDVVWWTAGAQAPQLLADGQVLMTAAYNGRITNAVKESGKHFEIMWDAAAQGWDYWVIPKGSPRLDDAYKFLAFGGSPQPQADLTRYIPYGPSNKDALALVDPAVLADLPNTPERDAIALHADNIFYIENGDDLRQRFTSWLAK</sequence>
<organism evidence="4 5">
    <name type="scientific">Bradyrhizobium shewense</name>
    <dbReference type="NCBI Taxonomy" id="1761772"/>
    <lineage>
        <taxon>Bacteria</taxon>
        <taxon>Pseudomonadati</taxon>
        <taxon>Pseudomonadota</taxon>
        <taxon>Alphaproteobacteria</taxon>
        <taxon>Hyphomicrobiales</taxon>
        <taxon>Nitrobacteraceae</taxon>
        <taxon>Bradyrhizobium</taxon>
    </lineage>
</organism>
<dbReference type="PANTHER" id="PTHR30222:SF2">
    <property type="entry name" value="ABC TRANSPORTER SUBSTRATE-BINDING PROTEIN"/>
    <property type="match status" value="1"/>
</dbReference>
<dbReference type="Pfam" id="PF13416">
    <property type="entry name" value="SBP_bac_8"/>
    <property type="match status" value="1"/>
</dbReference>
<evidence type="ECO:0000256" key="1">
    <source>
        <dbReference type="ARBA" id="ARBA00022729"/>
    </source>
</evidence>
<dbReference type="Gene3D" id="3.40.190.10">
    <property type="entry name" value="Periplasmic binding protein-like II"/>
    <property type="match status" value="2"/>
</dbReference>
<dbReference type="PANTHER" id="PTHR30222">
    <property type="entry name" value="SPERMIDINE/PUTRESCINE-BINDING PERIPLASMIC PROTEIN"/>
    <property type="match status" value="1"/>
</dbReference>
<evidence type="ECO:0000313" key="4">
    <source>
        <dbReference type="EMBL" id="SCB55905.1"/>
    </source>
</evidence>
<evidence type="ECO:0000256" key="3">
    <source>
        <dbReference type="SAM" id="SignalP"/>
    </source>
</evidence>
<protein>
    <submittedName>
        <fullName evidence="4">Putative spermidine/putrescine transport system substrate-binding protein</fullName>
    </submittedName>
</protein>
<dbReference type="RefSeq" id="WP_245323978.1">
    <property type="nucleotide sequence ID" value="NZ_FMAI01000060.1"/>
</dbReference>
<keyword evidence="1 3" id="KW-0732">Signal</keyword>
<gene>
    <name evidence="4" type="ORF">GA0061098_10603</name>
</gene>
<evidence type="ECO:0000256" key="2">
    <source>
        <dbReference type="ARBA" id="ARBA00022764"/>
    </source>
</evidence>
<keyword evidence="2" id="KW-0574">Periplasm</keyword>
<name>A0A1C3XUM0_9BRAD</name>
<keyword evidence="5" id="KW-1185">Reference proteome</keyword>
<accession>A0A1C3XUM0</accession>
<dbReference type="SUPFAM" id="SSF53850">
    <property type="entry name" value="Periplasmic binding protein-like II"/>
    <property type="match status" value="1"/>
</dbReference>
<dbReference type="InterPro" id="IPR006059">
    <property type="entry name" value="SBP"/>
</dbReference>
<proteinExistence type="predicted"/>
<dbReference type="Proteomes" id="UP000199184">
    <property type="component" value="Unassembled WGS sequence"/>
</dbReference>
<feature type="signal peptide" evidence="3">
    <location>
        <begin position="1"/>
        <end position="22"/>
    </location>
</feature>